<feature type="compositionally biased region" description="Polar residues" evidence="7">
    <location>
        <begin position="546"/>
        <end position="566"/>
    </location>
</feature>
<name>A0AAW1TGG8_9CHLO</name>
<feature type="compositionally biased region" description="Low complexity" evidence="7">
    <location>
        <begin position="568"/>
        <end position="580"/>
    </location>
</feature>
<accession>A0AAW1TGG8</accession>
<feature type="compositionally biased region" description="Basic and acidic residues" evidence="7">
    <location>
        <begin position="646"/>
        <end position="656"/>
    </location>
</feature>
<evidence type="ECO:0000256" key="6">
    <source>
        <dbReference type="ARBA" id="ARBA00024338"/>
    </source>
</evidence>
<dbReference type="InterPro" id="IPR020846">
    <property type="entry name" value="MFS_dom"/>
</dbReference>
<dbReference type="PANTHER" id="PTHR23505:SF52">
    <property type="entry name" value="MAJOR FACILITATOR SUPERFAMILY PROTEIN"/>
    <property type="match status" value="1"/>
</dbReference>
<proteinExistence type="inferred from homology"/>
<evidence type="ECO:0000256" key="3">
    <source>
        <dbReference type="ARBA" id="ARBA00022692"/>
    </source>
</evidence>
<feature type="transmembrane region" description="Helical" evidence="8">
    <location>
        <begin position="227"/>
        <end position="248"/>
    </location>
</feature>
<dbReference type="AlphaFoldDB" id="A0AAW1TGG8"/>
<sequence length="656" mass="69115">MEESRRSDEENEPLADPKQSSSDFCTSDSSQAVKPASLPAQRAAAWTNDWYPRRGNVKLWLKDERVRTTLLINLASIMERTDEQILPAVYRWIGAAFHATPSQLGNLTFCRALVQAVASPLGGFAGHYYNRAAVTAVGCLLWGFMTAGFSATQTVQQGYIFWAINGIGLSLVIPNGQSLTADYFQPAQRGKAFGALYLTGAVGATLGALYATNIGDSHPLGMEGWRFAFLSVAAVSLTIGVLNLLYAADPRCQPGQLRITPSAGEAQLSPHQLLREMGSVVKIPTFLIIIVQGILGSTPWNALVFLTLYMQLLGMSDTAAAAMMALFLGGTALGGLLGGFVGDAAARRFPSHGRILVCQFSVVSGVPLSLLLLKGLPMNGALSTVGLYACVMLALGLLISWAAPACNNPIFAEIVPPDLRNMIYAFDRSFEGAIAACGAPFVGWLAEYMGFEGPAATEGAASASTEPVAADLDKAKALGNALLICMAVPWFLCFVFYSGLHLTYPRDKRAAMTKAGALQLSMVQMSGPEPGAESDSPHLDRPEGALSSSLDDNSRHSQGSPSTSIDQAVAHHSAARLAARPNASPVRPRSEAPPAAVRPAGGIPRAPHRPGPPGKPPSGPEVGPARAGSPAPSMSQQGSAELGKPSVDRLRAPKRD</sequence>
<keyword evidence="11" id="KW-1185">Reference proteome</keyword>
<dbReference type="InterPro" id="IPR044770">
    <property type="entry name" value="MFS_spinster-like"/>
</dbReference>
<evidence type="ECO:0000256" key="5">
    <source>
        <dbReference type="ARBA" id="ARBA00023136"/>
    </source>
</evidence>
<evidence type="ECO:0000313" key="10">
    <source>
        <dbReference type="EMBL" id="KAK9868059.1"/>
    </source>
</evidence>
<feature type="transmembrane region" description="Helical" evidence="8">
    <location>
        <begin position="353"/>
        <end position="373"/>
    </location>
</feature>
<feature type="compositionally biased region" description="Low complexity" evidence="7">
    <location>
        <begin position="20"/>
        <end position="30"/>
    </location>
</feature>
<keyword evidence="2" id="KW-0813">Transport</keyword>
<evidence type="ECO:0000256" key="2">
    <source>
        <dbReference type="ARBA" id="ARBA00022448"/>
    </source>
</evidence>
<feature type="transmembrane region" description="Helical" evidence="8">
    <location>
        <begin position="385"/>
        <end position="403"/>
    </location>
</feature>
<dbReference type="SUPFAM" id="SSF103473">
    <property type="entry name" value="MFS general substrate transporter"/>
    <property type="match status" value="1"/>
</dbReference>
<comment type="subcellular location">
    <subcellularLocation>
        <location evidence="1">Membrane</location>
        <topology evidence="1">Multi-pass membrane protein</topology>
    </subcellularLocation>
</comment>
<evidence type="ECO:0000256" key="7">
    <source>
        <dbReference type="SAM" id="MobiDB-lite"/>
    </source>
</evidence>
<feature type="transmembrane region" description="Helical" evidence="8">
    <location>
        <begin position="159"/>
        <end position="176"/>
    </location>
</feature>
<organism evidence="10 11">
    <name type="scientific">Apatococcus fuscideae</name>
    <dbReference type="NCBI Taxonomy" id="2026836"/>
    <lineage>
        <taxon>Eukaryota</taxon>
        <taxon>Viridiplantae</taxon>
        <taxon>Chlorophyta</taxon>
        <taxon>core chlorophytes</taxon>
        <taxon>Trebouxiophyceae</taxon>
        <taxon>Chlorellales</taxon>
        <taxon>Chlorellaceae</taxon>
        <taxon>Apatococcus</taxon>
    </lineage>
</organism>
<feature type="transmembrane region" description="Helical" evidence="8">
    <location>
        <begin position="321"/>
        <end position="341"/>
    </location>
</feature>
<feature type="region of interest" description="Disordered" evidence="7">
    <location>
        <begin position="525"/>
        <end position="656"/>
    </location>
</feature>
<feature type="transmembrane region" description="Helical" evidence="8">
    <location>
        <begin position="128"/>
        <end position="147"/>
    </location>
</feature>
<gene>
    <name evidence="10" type="ORF">WJX84_009573</name>
</gene>
<dbReference type="PROSITE" id="PS50850">
    <property type="entry name" value="MFS"/>
    <property type="match status" value="1"/>
</dbReference>
<dbReference type="Pfam" id="PF07690">
    <property type="entry name" value="MFS_1"/>
    <property type="match status" value="1"/>
</dbReference>
<evidence type="ECO:0000256" key="4">
    <source>
        <dbReference type="ARBA" id="ARBA00022989"/>
    </source>
</evidence>
<comment type="similarity">
    <text evidence="6">Belongs to the major facilitator superfamily. Spinster (TC 2.A.1.49) family.</text>
</comment>
<evidence type="ECO:0000256" key="8">
    <source>
        <dbReference type="SAM" id="Phobius"/>
    </source>
</evidence>
<evidence type="ECO:0000256" key="1">
    <source>
        <dbReference type="ARBA" id="ARBA00004141"/>
    </source>
</evidence>
<feature type="transmembrane region" description="Helical" evidence="8">
    <location>
        <begin position="196"/>
        <end position="215"/>
    </location>
</feature>
<dbReference type="PANTHER" id="PTHR23505">
    <property type="entry name" value="SPINSTER"/>
    <property type="match status" value="1"/>
</dbReference>
<protein>
    <recommendedName>
        <fullName evidence="9">Major facilitator superfamily (MFS) profile domain-containing protein</fullName>
    </recommendedName>
</protein>
<dbReference type="GO" id="GO:0016020">
    <property type="term" value="C:membrane"/>
    <property type="evidence" value="ECO:0007669"/>
    <property type="project" value="UniProtKB-SubCell"/>
</dbReference>
<feature type="compositionally biased region" description="Pro residues" evidence="7">
    <location>
        <begin position="609"/>
        <end position="619"/>
    </location>
</feature>
<dbReference type="InterPro" id="IPR011701">
    <property type="entry name" value="MFS"/>
</dbReference>
<feature type="domain" description="Major facilitator superfamily (MFS) profile" evidence="9">
    <location>
        <begin position="68"/>
        <end position="505"/>
    </location>
</feature>
<comment type="caution">
    <text evidence="10">The sequence shown here is derived from an EMBL/GenBank/DDBJ whole genome shotgun (WGS) entry which is preliminary data.</text>
</comment>
<dbReference type="InterPro" id="IPR036259">
    <property type="entry name" value="MFS_trans_sf"/>
</dbReference>
<keyword evidence="4 8" id="KW-1133">Transmembrane helix</keyword>
<evidence type="ECO:0000313" key="11">
    <source>
        <dbReference type="Proteomes" id="UP001485043"/>
    </source>
</evidence>
<reference evidence="10 11" key="1">
    <citation type="journal article" date="2024" name="Nat. Commun.">
        <title>Phylogenomics reveals the evolutionary origins of lichenization in chlorophyte algae.</title>
        <authorList>
            <person name="Puginier C."/>
            <person name="Libourel C."/>
            <person name="Otte J."/>
            <person name="Skaloud P."/>
            <person name="Haon M."/>
            <person name="Grisel S."/>
            <person name="Petersen M."/>
            <person name="Berrin J.G."/>
            <person name="Delaux P.M."/>
            <person name="Dal Grande F."/>
            <person name="Keller J."/>
        </authorList>
    </citation>
    <scope>NUCLEOTIDE SEQUENCE [LARGE SCALE GENOMIC DNA]</scope>
    <source>
        <strain evidence="10 11">SAG 2523</strain>
    </source>
</reference>
<keyword evidence="3 8" id="KW-0812">Transmembrane</keyword>
<feature type="transmembrane region" description="Helical" evidence="8">
    <location>
        <begin position="283"/>
        <end position="309"/>
    </location>
</feature>
<dbReference type="GO" id="GO:0022857">
    <property type="term" value="F:transmembrane transporter activity"/>
    <property type="evidence" value="ECO:0007669"/>
    <property type="project" value="InterPro"/>
</dbReference>
<dbReference type="Proteomes" id="UP001485043">
    <property type="component" value="Unassembled WGS sequence"/>
</dbReference>
<evidence type="ECO:0000259" key="9">
    <source>
        <dbReference type="PROSITE" id="PS50850"/>
    </source>
</evidence>
<feature type="transmembrane region" description="Helical" evidence="8">
    <location>
        <begin position="481"/>
        <end position="504"/>
    </location>
</feature>
<dbReference type="EMBL" id="JALJOV010000048">
    <property type="protein sequence ID" value="KAK9868059.1"/>
    <property type="molecule type" value="Genomic_DNA"/>
</dbReference>
<feature type="region of interest" description="Disordered" evidence="7">
    <location>
        <begin position="1"/>
        <end position="38"/>
    </location>
</feature>
<keyword evidence="5 8" id="KW-0472">Membrane</keyword>
<dbReference type="Gene3D" id="1.20.1250.20">
    <property type="entry name" value="MFS general substrate transporter like domains"/>
    <property type="match status" value="1"/>
</dbReference>